<organism evidence="2 3">
    <name type="scientific">Hericium alpestre</name>
    <dbReference type="NCBI Taxonomy" id="135208"/>
    <lineage>
        <taxon>Eukaryota</taxon>
        <taxon>Fungi</taxon>
        <taxon>Dikarya</taxon>
        <taxon>Basidiomycota</taxon>
        <taxon>Agaricomycotina</taxon>
        <taxon>Agaricomycetes</taxon>
        <taxon>Russulales</taxon>
        <taxon>Hericiaceae</taxon>
        <taxon>Hericium</taxon>
    </lineage>
</organism>
<comment type="caution">
    <text evidence="2">The sequence shown here is derived from an EMBL/GenBank/DDBJ whole genome shotgun (WGS) entry which is preliminary data.</text>
</comment>
<evidence type="ECO:0000313" key="2">
    <source>
        <dbReference type="EMBL" id="TFY79273.1"/>
    </source>
</evidence>
<dbReference type="EMBL" id="SFCI01000529">
    <property type="protein sequence ID" value="TFY79273.1"/>
    <property type="molecule type" value="Genomic_DNA"/>
</dbReference>
<protein>
    <recommendedName>
        <fullName evidence="1">Fungal-type protein kinase domain-containing protein</fullName>
    </recommendedName>
</protein>
<sequence>MVIQAEQLVEQRKRKRQPDSAYTLTYRSLYRADGTVKLRLSRELSQIDVSTENILALTEIFVAATIHRASNKAQRSLVRPITPQYLSHVESLEEFRYIFLQLVRCHRVVHVKTGSVHGDLNLNNLVFMRDEGGTPSSLLNDWDAAKLVPADETHHIPSAHQRTGTAPFVAIDLLCEDPPPHLYRHSLESYMYIFIWCAIHFNLNGSQAQCIHKAVEGWVHGTWAIIGSQKGQFFASQAAQYRKSIYDAITPAFRPVQKWIQRLVLMFNDGIRARMDRTDIIERLELEDDVEAPEAWNEDTLDETVTYEKFMAAIGEDPYITELDGQA</sequence>
<evidence type="ECO:0000313" key="3">
    <source>
        <dbReference type="Proteomes" id="UP000298061"/>
    </source>
</evidence>
<dbReference type="InterPro" id="IPR011009">
    <property type="entry name" value="Kinase-like_dom_sf"/>
</dbReference>
<gene>
    <name evidence="2" type="ORF">EWM64_g4737</name>
</gene>
<feature type="domain" description="Fungal-type protein kinase" evidence="1">
    <location>
        <begin position="43"/>
        <end position="197"/>
    </location>
</feature>
<dbReference type="InterPro" id="IPR040976">
    <property type="entry name" value="Pkinase_fungal"/>
</dbReference>
<dbReference type="OrthoDB" id="5569250at2759"/>
<dbReference type="AlphaFoldDB" id="A0A4Y9ZYZ9"/>
<dbReference type="STRING" id="135208.A0A4Y9ZYZ9"/>
<reference evidence="2 3" key="1">
    <citation type="submission" date="2019-02" db="EMBL/GenBank/DDBJ databases">
        <title>Genome sequencing of the rare red list fungi Hericium alpestre (H. flagellum).</title>
        <authorList>
            <person name="Buettner E."/>
            <person name="Kellner H."/>
        </authorList>
    </citation>
    <scope>NUCLEOTIDE SEQUENCE [LARGE SCALE GENOMIC DNA]</scope>
    <source>
        <strain evidence="2 3">DSM 108284</strain>
    </source>
</reference>
<accession>A0A4Y9ZYZ9</accession>
<evidence type="ECO:0000259" key="1">
    <source>
        <dbReference type="Pfam" id="PF17667"/>
    </source>
</evidence>
<dbReference type="PANTHER" id="PTHR38248:SF2">
    <property type="entry name" value="FUNK1 11"/>
    <property type="match status" value="1"/>
</dbReference>
<proteinExistence type="predicted"/>
<dbReference type="Pfam" id="PF17667">
    <property type="entry name" value="Pkinase_fungal"/>
    <property type="match status" value="1"/>
</dbReference>
<keyword evidence="3" id="KW-1185">Reference proteome</keyword>
<name>A0A4Y9ZYZ9_9AGAM</name>
<dbReference type="Gene3D" id="1.10.510.10">
    <property type="entry name" value="Transferase(Phosphotransferase) domain 1"/>
    <property type="match status" value="1"/>
</dbReference>
<dbReference type="PANTHER" id="PTHR38248">
    <property type="entry name" value="FUNK1 6"/>
    <property type="match status" value="1"/>
</dbReference>
<dbReference type="Proteomes" id="UP000298061">
    <property type="component" value="Unassembled WGS sequence"/>
</dbReference>
<dbReference type="SUPFAM" id="SSF56112">
    <property type="entry name" value="Protein kinase-like (PK-like)"/>
    <property type="match status" value="1"/>
</dbReference>